<dbReference type="AlphaFoldDB" id="A0A809RL81"/>
<dbReference type="EMBL" id="AP021881">
    <property type="protein sequence ID" value="BBP01564.1"/>
    <property type="molecule type" value="Genomic_DNA"/>
</dbReference>
<dbReference type="InterPro" id="IPR050706">
    <property type="entry name" value="Cyclic-di-GMP_PDE-like"/>
</dbReference>
<name>A0A809RL81_9PROT</name>
<dbReference type="InterPro" id="IPR035919">
    <property type="entry name" value="EAL_sf"/>
</dbReference>
<dbReference type="KEGG" id="sniv:SFSGTM_22720"/>
<dbReference type="GO" id="GO:0000160">
    <property type="term" value="P:phosphorelay signal transduction system"/>
    <property type="evidence" value="ECO:0007669"/>
    <property type="project" value="InterPro"/>
</dbReference>
<proteinExistence type="predicted"/>
<feature type="modified residue" description="4-aspartylphosphate" evidence="1">
    <location>
        <position position="61"/>
    </location>
</feature>
<dbReference type="InterPro" id="IPR043128">
    <property type="entry name" value="Rev_trsase/Diguanyl_cyclase"/>
</dbReference>
<evidence type="ECO:0000313" key="5">
    <source>
        <dbReference type="EMBL" id="BBP01564.1"/>
    </source>
</evidence>
<dbReference type="InterPro" id="IPR001633">
    <property type="entry name" value="EAL_dom"/>
</dbReference>
<gene>
    <name evidence="5" type="ORF">SFSGTM_22720</name>
</gene>
<dbReference type="InterPro" id="IPR000160">
    <property type="entry name" value="GGDEF_dom"/>
</dbReference>
<organism evidence="5 6">
    <name type="scientific">Sulfuriferula nivalis</name>
    <dbReference type="NCBI Taxonomy" id="2675298"/>
    <lineage>
        <taxon>Bacteria</taxon>
        <taxon>Pseudomonadati</taxon>
        <taxon>Pseudomonadota</taxon>
        <taxon>Betaproteobacteria</taxon>
        <taxon>Nitrosomonadales</taxon>
        <taxon>Sulfuricellaceae</taxon>
        <taxon>Sulfuriferula</taxon>
    </lineage>
</organism>
<dbReference type="SUPFAM" id="SSF141868">
    <property type="entry name" value="EAL domain-like"/>
    <property type="match status" value="1"/>
</dbReference>
<dbReference type="Pfam" id="PF00072">
    <property type="entry name" value="Response_reg"/>
    <property type="match status" value="1"/>
</dbReference>
<dbReference type="Pfam" id="PF00563">
    <property type="entry name" value="EAL"/>
    <property type="match status" value="1"/>
</dbReference>
<feature type="domain" description="EAL" evidence="3">
    <location>
        <begin position="321"/>
        <end position="570"/>
    </location>
</feature>
<evidence type="ECO:0000313" key="6">
    <source>
        <dbReference type="Proteomes" id="UP000463939"/>
    </source>
</evidence>
<dbReference type="SUPFAM" id="SSF52172">
    <property type="entry name" value="CheY-like"/>
    <property type="match status" value="1"/>
</dbReference>
<dbReference type="PROSITE" id="PS50883">
    <property type="entry name" value="EAL"/>
    <property type="match status" value="1"/>
</dbReference>
<reference evidence="6" key="1">
    <citation type="submission" date="2019-11" db="EMBL/GenBank/DDBJ databases">
        <title>Isolation and characterization of a novel species in the genus Sulfuriferula.</title>
        <authorList>
            <person name="Mochizuki J."/>
            <person name="Kojima H."/>
            <person name="Fukui M."/>
        </authorList>
    </citation>
    <scope>NUCLEOTIDE SEQUENCE [LARGE SCALE GENOMIC DNA]</scope>
    <source>
        <strain evidence="6">SGTM</strain>
    </source>
</reference>
<dbReference type="PANTHER" id="PTHR33121">
    <property type="entry name" value="CYCLIC DI-GMP PHOSPHODIESTERASE PDEF"/>
    <property type="match status" value="1"/>
</dbReference>
<dbReference type="SMART" id="SM00267">
    <property type="entry name" value="GGDEF"/>
    <property type="match status" value="1"/>
</dbReference>
<dbReference type="PROSITE" id="PS50887">
    <property type="entry name" value="GGDEF"/>
    <property type="match status" value="1"/>
</dbReference>
<dbReference type="CDD" id="cd00156">
    <property type="entry name" value="REC"/>
    <property type="match status" value="1"/>
</dbReference>
<dbReference type="Gene3D" id="3.30.70.270">
    <property type="match status" value="1"/>
</dbReference>
<dbReference type="PROSITE" id="PS50110">
    <property type="entry name" value="RESPONSE_REGULATORY"/>
    <property type="match status" value="1"/>
</dbReference>
<sequence>MAEHELKPLRVLMIEDSVDDELLLRRQLKGAGYHVSLERVCSEEALRTFMPPVCWDVVISDYKIVPQFDGMDALHTVREFDQTIPFFLLSGTVGEEIAVEAMRSGANDYIMKDKSARLPQAIERELRQAEERRARIRSEQQMDYFARHDMLTGLWNRREFDTRLECLFQDAKDNRHQHILMYMDLDQFKLLNDTVGHTAGDALLVQIAEVMSGFVIKPDDAVARLGGDEFGVLLANCEMDRALIVADEIREAVQQYRFDWRSQIFTIGISIGISLITPYSKSGGELLAEADSACFAAKAKGRNQVHVYKSDDLDTIEKKHEMRWVLAIPEALRSDSFQLYYQPIQMIGTGARHHGEVLLRMLDQNNRLIFPDAFIPAAERYDLMPAVDRWVITNTLQWVKAHLHQLHPEQEFSINLSGKSFLDVKFLHFLLDTLDAAAIDPKHICFELTESAAVGELSDAIKFISTLRDKGYRFSLDDFGSGMCSLKYLRKLPVDYLKIDGCFVKEIVDDAISRSIVASVNTIAHAMGMQTIAEYVENDEILAILSDLGVDYAQGYVVSKPMPLSNLISG</sequence>
<dbReference type="PANTHER" id="PTHR33121:SF23">
    <property type="entry name" value="CYCLIC DI-GMP PHOSPHODIESTERASE PDEB"/>
    <property type="match status" value="1"/>
</dbReference>
<dbReference type="SUPFAM" id="SSF55073">
    <property type="entry name" value="Nucleotide cyclase"/>
    <property type="match status" value="1"/>
</dbReference>
<dbReference type="Pfam" id="PF00990">
    <property type="entry name" value="GGDEF"/>
    <property type="match status" value="1"/>
</dbReference>
<keyword evidence="1" id="KW-0597">Phosphoprotein</keyword>
<evidence type="ECO:0000259" key="3">
    <source>
        <dbReference type="PROSITE" id="PS50883"/>
    </source>
</evidence>
<dbReference type="NCBIfam" id="TIGR00254">
    <property type="entry name" value="GGDEF"/>
    <property type="match status" value="1"/>
</dbReference>
<dbReference type="FunFam" id="3.30.70.270:FF:000001">
    <property type="entry name" value="Diguanylate cyclase domain protein"/>
    <property type="match status" value="1"/>
</dbReference>
<dbReference type="CDD" id="cd01948">
    <property type="entry name" value="EAL"/>
    <property type="match status" value="1"/>
</dbReference>
<dbReference type="CDD" id="cd01949">
    <property type="entry name" value="GGDEF"/>
    <property type="match status" value="1"/>
</dbReference>
<evidence type="ECO:0000256" key="1">
    <source>
        <dbReference type="PROSITE-ProRule" id="PRU00169"/>
    </source>
</evidence>
<dbReference type="InterPro" id="IPR011006">
    <property type="entry name" value="CheY-like_superfamily"/>
</dbReference>
<dbReference type="GO" id="GO:0071111">
    <property type="term" value="F:cyclic-guanylate-specific phosphodiesterase activity"/>
    <property type="evidence" value="ECO:0007669"/>
    <property type="project" value="InterPro"/>
</dbReference>
<evidence type="ECO:0000259" key="2">
    <source>
        <dbReference type="PROSITE" id="PS50110"/>
    </source>
</evidence>
<protein>
    <submittedName>
        <fullName evidence="5">Uncharacterized protein</fullName>
    </submittedName>
</protein>
<dbReference type="SMART" id="SM00448">
    <property type="entry name" value="REC"/>
    <property type="match status" value="1"/>
</dbReference>
<feature type="domain" description="GGDEF" evidence="4">
    <location>
        <begin position="176"/>
        <end position="310"/>
    </location>
</feature>
<keyword evidence="6" id="KW-1185">Reference proteome</keyword>
<accession>A0A809RL81</accession>
<dbReference type="RefSeq" id="WP_162085330.1">
    <property type="nucleotide sequence ID" value="NZ_AP021881.1"/>
</dbReference>
<dbReference type="Proteomes" id="UP000463939">
    <property type="component" value="Chromosome"/>
</dbReference>
<feature type="domain" description="Response regulatory" evidence="2">
    <location>
        <begin position="10"/>
        <end position="127"/>
    </location>
</feature>
<dbReference type="InterPro" id="IPR001789">
    <property type="entry name" value="Sig_transdc_resp-reg_receiver"/>
</dbReference>
<dbReference type="SMART" id="SM00052">
    <property type="entry name" value="EAL"/>
    <property type="match status" value="1"/>
</dbReference>
<dbReference type="InterPro" id="IPR029787">
    <property type="entry name" value="Nucleotide_cyclase"/>
</dbReference>
<dbReference type="Gene3D" id="3.40.50.2300">
    <property type="match status" value="1"/>
</dbReference>
<dbReference type="Gene3D" id="3.20.20.450">
    <property type="entry name" value="EAL domain"/>
    <property type="match status" value="1"/>
</dbReference>
<evidence type="ECO:0000259" key="4">
    <source>
        <dbReference type="PROSITE" id="PS50887"/>
    </source>
</evidence>